<gene>
    <name evidence="2" type="ORF">MM171A01067_0013</name>
    <name evidence="1" type="ORF">MM171B00822_0013</name>
</gene>
<sequence>MNPAAGLKKGIASLTYQFQFNRNAWVSGPLRAALAPHFPQTPLKPPMCSFWAALVRADLQGISNPS</sequence>
<dbReference type="AlphaFoldDB" id="A0A6H1Z8H2"/>
<dbReference type="EMBL" id="MT143836">
    <property type="protein sequence ID" value="QJA43500.1"/>
    <property type="molecule type" value="Genomic_DNA"/>
</dbReference>
<evidence type="ECO:0000313" key="1">
    <source>
        <dbReference type="EMBL" id="QJA43500.1"/>
    </source>
</evidence>
<reference evidence="1" key="1">
    <citation type="submission" date="2020-03" db="EMBL/GenBank/DDBJ databases">
        <title>The deep terrestrial virosphere.</title>
        <authorList>
            <person name="Holmfeldt K."/>
            <person name="Nilsson E."/>
            <person name="Simone D."/>
            <person name="Lopez-Fernandez M."/>
            <person name="Wu X."/>
            <person name="de Brujin I."/>
            <person name="Lundin D."/>
            <person name="Andersson A."/>
            <person name="Bertilsson S."/>
            <person name="Dopson M."/>
        </authorList>
    </citation>
    <scope>NUCLEOTIDE SEQUENCE</scope>
    <source>
        <strain evidence="2">MM171A01067</strain>
        <strain evidence="1">MM171B00822</strain>
    </source>
</reference>
<evidence type="ECO:0000313" key="2">
    <source>
        <dbReference type="EMBL" id="QJA99403.1"/>
    </source>
</evidence>
<proteinExistence type="predicted"/>
<dbReference type="EMBL" id="MT143648">
    <property type="protein sequence ID" value="QJA99403.1"/>
    <property type="molecule type" value="Genomic_DNA"/>
</dbReference>
<name>A0A6H1Z8H2_9ZZZZ</name>
<accession>A0A6H1Z8H2</accession>
<organism evidence="1">
    <name type="scientific">viral metagenome</name>
    <dbReference type="NCBI Taxonomy" id="1070528"/>
    <lineage>
        <taxon>unclassified sequences</taxon>
        <taxon>metagenomes</taxon>
        <taxon>organismal metagenomes</taxon>
    </lineage>
</organism>
<protein>
    <submittedName>
        <fullName evidence="1">Uncharacterized protein</fullName>
    </submittedName>
</protein>